<dbReference type="Proteomes" id="UP000024635">
    <property type="component" value="Unassembled WGS sequence"/>
</dbReference>
<evidence type="ECO:0008006" key="6">
    <source>
        <dbReference type="Google" id="ProtNLM"/>
    </source>
</evidence>
<dbReference type="PANTHER" id="PTHR12474">
    <property type="entry name" value="P53 REGULATED PA26 NUCLEAR PROTEIN SESTRIN"/>
    <property type="match status" value="1"/>
</dbReference>
<sequence length="466" mass="52835">MPCRPCTVTFSRSTTEGALFSRGDVEVKSFTRRPLLHPTTLSHIFPSTLFTLPNGSMAGLPELWTPLIGYTKQHQSYDELFTETISTLFYGVGNLKDSTRHFIAIMAATRHRCSFLVDLHEREFERYGGDPKWLRGLKYVDDPKLQFLDNINVILAHQPWLCNGEYITGLVHGDAQSHWSVHDLAQAVVILTHTHALCSFVHGVGAVNPSESHRSECSDWAQRNKENTGSQTGEVEELLRRMATLRRPTIDGGEMSANNALHFLALADGSSDVHSGGESPVGNSGDEEAVFSYQKEFGYVDFAARKDTAKTFKIHEFTWDHAFNLLNDLIPESAQNLDDKFDLTQKLTYSFMGGYENVDTTVYRSAVWNYIHALFGIRHDDYDYAKVNTLLSREMKTFVKTAACFPHRITDDMRASVMKDFKMSEKIHVMLLIMEARLQASLLYFTRALTNHYSQAKRASQPKRLD</sequence>
<dbReference type="GO" id="GO:0016684">
    <property type="term" value="F:oxidoreductase activity, acting on peroxide as acceptor"/>
    <property type="evidence" value="ECO:0007669"/>
    <property type="project" value="TreeGrafter"/>
</dbReference>
<evidence type="ECO:0000256" key="3">
    <source>
        <dbReference type="ARBA" id="ARBA00022490"/>
    </source>
</evidence>
<evidence type="ECO:0000313" key="5">
    <source>
        <dbReference type="Proteomes" id="UP000024635"/>
    </source>
</evidence>
<dbReference type="GO" id="GO:1901031">
    <property type="term" value="P:regulation of response to reactive oxygen species"/>
    <property type="evidence" value="ECO:0007669"/>
    <property type="project" value="InterPro"/>
</dbReference>
<evidence type="ECO:0000256" key="1">
    <source>
        <dbReference type="ARBA" id="ARBA00004496"/>
    </source>
</evidence>
<comment type="caution">
    <text evidence="4">The sequence shown here is derived from an EMBL/GenBank/DDBJ whole genome shotgun (WGS) entry which is preliminary data.</text>
</comment>
<dbReference type="GO" id="GO:0016239">
    <property type="term" value="P:positive regulation of macroautophagy"/>
    <property type="evidence" value="ECO:0007669"/>
    <property type="project" value="TreeGrafter"/>
</dbReference>
<dbReference type="SUPFAM" id="SSF69118">
    <property type="entry name" value="AhpD-like"/>
    <property type="match status" value="1"/>
</dbReference>
<dbReference type="EMBL" id="JARK01001440">
    <property type="protein sequence ID" value="EYC01802.1"/>
    <property type="molecule type" value="Genomic_DNA"/>
</dbReference>
<accession>A0A016TGI4</accession>
<protein>
    <recommendedName>
        <fullName evidence="6">PA26 p53-induced protein</fullName>
    </recommendedName>
</protein>
<dbReference type="Pfam" id="PF04636">
    <property type="entry name" value="PA26"/>
    <property type="match status" value="1"/>
</dbReference>
<keyword evidence="5" id="KW-1185">Reference proteome</keyword>
<organism evidence="4 5">
    <name type="scientific">Ancylostoma ceylanicum</name>
    <dbReference type="NCBI Taxonomy" id="53326"/>
    <lineage>
        <taxon>Eukaryota</taxon>
        <taxon>Metazoa</taxon>
        <taxon>Ecdysozoa</taxon>
        <taxon>Nematoda</taxon>
        <taxon>Chromadorea</taxon>
        <taxon>Rhabditida</taxon>
        <taxon>Rhabditina</taxon>
        <taxon>Rhabditomorpha</taxon>
        <taxon>Strongyloidea</taxon>
        <taxon>Ancylostomatidae</taxon>
        <taxon>Ancylostomatinae</taxon>
        <taxon>Ancylostoma</taxon>
    </lineage>
</organism>
<dbReference type="STRING" id="53326.A0A016TGI4"/>
<dbReference type="AlphaFoldDB" id="A0A016TGI4"/>
<keyword evidence="3" id="KW-0963">Cytoplasm</keyword>
<dbReference type="PANTHER" id="PTHR12474:SF0">
    <property type="entry name" value="SESTRIN HOMOLOG"/>
    <property type="match status" value="1"/>
</dbReference>
<dbReference type="GO" id="GO:0005634">
    <property type="term" value="C:nucleus"/>
    <property type="evidence" value="ECO:0007669"/>
    <property type="project" value="InterPro"/>
</dbReference>
<dbReference type="GO" id="GO:1904262">
    <property type="term" value="P:negative regulation of TORC1 signaling"/>
    <property type="evidence" value="ECO:0007669"/>
    <property type="project" value="TreeGrafter"/>
</dbReference>
<dbReference type="GO" id="GO:0070728">
    <property type="term" value="F:L-leucine binding"/>
    <property type="evidence" value="ECO:0007669"/>
    <property type="project" value="TreeGrafter"/>
</dbReference>
<dbReference type="InterPro" id="IPR029032">
    <property type="entry name" value="AhpD-like"/>
</dbReference>
<dbReference type="OrthoDB" id="337464at2759"/>
<proteinExistence type="inferred from homology"/>
<dbReference type="GO" id="GO:1990253">
    <property type="term" value="P:cellular response to leucine starvation"/>
    <property type="evidence" value="ECO:0007669"/>
    <property type="project" value="TreeGrafter"/>
</dbReference>
<comment type="subcellular location">
    <subcellularLocation>
        <location evidence="1">Cytoplasm</location>
    </subcellularLocation>
</comment>
<gene>
    <name evidence="4" type="primary">Acey_s0104.g3611</name>
    <name evidence="4" type="synonym">Acey-sesn-1</name>
    <name evidence="4" type="ORF">Y032_0104g3611</name>
</gene>
<comment type="similarity">
    <text evidence="2">Belongs to the sestrin family.</text>
</comment>
<name>A0A016TGI4_9BILA</name>
<reference evidence="5" key="1">
    <citation type="journal article" date="2015" name="Nat. Genet.">
        <title>The genome and transcriptome of the zoonotic hookworm Ancylostoma ceylanicum identify infection-specific gene families.</title>
        <authorList>
            <person name="Schwarz E.M."/>
            <person name="Hu Y."/>
            <person name="Antoshechkin I."/>
            <person name="Miller M.M."/>
            <person name="Sternberg P.W."/>
            <person name="Aroian R.V."/>
        </authorList>
    </citation>
    <scope>NUCLEOTIDE SEQUENCE</scope>
    <source>
        <strain evidence="5">HY135</strain>
    </source>
</reference>
<dbReference type="InterPro" id="IPR006730">
    <property type="entry name" value="Sestrin"/>
</dbReference>
<dbReference type="GO" id="GO:0005737">
    <property type="term" value="C:cytoplasm"/>
    <property type="evidence" value="ECO:0007669"/>
    <property type="project" value="UniProtKB-SubCell"/>
</dbReference>
<evidence type="ECO:0000313" key="4">
    <source>
        <dbReference type="EMBL" id="EYC01802.1"/>
    </source>
</evidence>
<dbReference type="GO" id="GO:0071233">
    <property type="term" value="P:cellular response to L-leucine"/>
    <property type="evidence" value="ECO:0007669"/>
    <property type="project" value="TreeGrafter"/>
</dbReference>
<evidence type="ECO:0000256" key="2">
    <source>
        <dbReference type="ARBA" id="ARBA00008350"/>
    </source>
</evidence>